<feature type="domain" description="Phospholipase D N-terminal" evidence="3">
    <location>
        <begin position="45"/>
        <end position="146"/>
    </location>
</feature>
<sequence length="598" mass="64040">MTTQTVDRRSLLKGVAAATAALAVPRAFDPAAAAAPAAKGVFGYGVASGDPTADAVVIWTRATPPPRRKGDPVAAPGSGLGASIPVRWQVSRNSRFTQVVAHGMVMTSAASDHTVKVDVAGLDAYTRYYYRFQSLGEFSPIGRTQTAGDIEGETHALRMALVSCSNYTGGFFNAYRSIAERDDLDFVLHVGDYLYEYGNGADRYGPDSLVGVRDSQPATETIDLEGYRLRHALHKADADLQAAHRQHPWITIFDDHEVANNAWASGAGNHQGSEGDYLARRDQAMQAYLEWMPFRLPDQSQSTPHRGTRFFRRFTFGDLGDLSIVETRQNRSAPITVPGVPFEGRVPIGVNPAIDGALAHPGRHLPEPEQLDWMKDGIAEQGRRWHLFGNQVMVSPVLYPGAVLGAPGLTFVNADQWDGYTADRTNLLTHAAAQPSAVAGDLVVLTGDIHASFACDLPVAASPGSPSYTSAGVEFTCPSVSSDGFFEVLGGMPQLAGQPPEVVAAATRQAIGAAQQLNPWLRYVDGIGHGYALVDVTPERVQVDYHHTPVPTSARPDPRIVPGLVPTYARSFQTLAGSRRATSAVGPVGPRSDRPTGA</sequence>
<feature type="domain" description="PhoD-like phosphatase metallophosphatase" evidence="2">
    <location>
        <begin position="159"/>
        <end position="545"/>
    </location>
</feature>
<comment type="caution">
    <text evidence="4">The sequence shown here is derived from an EMBL/GenBank/DDBJ whole genome shotgun (WGS) entry which is preliminary data.</text>
</comment>
<reference evidence="4 5" key="1">
    <citation type="submission" date="2013-08" db="EMBL/GenBank/DDBJ databases">
        <title>The genome sequence of Knoellia sinensis.</title>
        <authorList>
            <person name="Zhu W."/>
            <person name="Wang G."/>
        </authorList>
    </citation>
    <scope>NUCLEOTIDE SEQUENCE [LARGE SCALE GENOMIC DNA]</scope>
    <source>
        <strain evidence="4 5">KCTC 19936</strain>
    </source>
</reference>
<evidence type="ECO:0000256" key="1">
    <source>
        <dbReference type="SAM" id="MobiDB-lite"/>
    </source>
</evidence>
<dbReference type="InterPro" id="IPR006311">
    <property type="entry name" value="TAT_signal"/>
</dbReference>
<proteinExistence type="predicted"/>
<evidence type="ECO:0000259" key="2">
    <source>
        <dbReference type="Pfam" id="PF09423"/>
    </source>
</evidence>
<dbReference type="eggNOG" id="COG3540">
    <property type="taxonomic scope" value="Bacteria"/>
</dbReference>
<dbReference type="CDD" id="cd07389">
    <property type="entry name" value="MPP_PhoD"/>
    <property type="match status" value="1"/>
</dbReference>
<dbReference type="PANTHER" id="PTHR43606">
    <property type="entry name" value="PHOSPHATASE, PUTATIVE (AFU_ORTHOLOGUE AFUA_6G08710)-RELATED"/>
    <property type="match status" value="1"/>
</dbReference>
<evidence type="ECO:0008006" key="6">
    <source>
        <dbReference type="Google" id="ProtNLM"/>
    </source>
</evidence>
<dbReference type="Proteomes" id="UP000030002">
    <property type="component" value="Unassembled WGS sequence"/>
</dbReference>
<accession>A0A0A0J236</accession>
<dbReference type="OrthoDB" id="3497025at2"/>
<dbReference type="STRING" id="1385520.N802_06035"/>
<dbReference type="InterPro" id="IPR032093">
    <property type="entry name" value="PhoD_N"/>
</dbReference>
<name>A0A0A0J236_9MICO</name>
<dbReference type="Pfam" id="PF09423">
    <property type="entry name" value="PhoD"/>
    <property type="match status" value="1"/>
</dbReference>
<dbReference type="EMBL" id="AVPJ01000016">
    <property type="protein sequence ID" value="KGN30764.1"/>
    <property type="molecule type" value="Genomic_DNA"/>
</dbReference>
<dbReference type="InterPro" id="IPR038607">
    <property type="entry name" value="PhoD-like_sf"/>
</dbReference>
<dbReference type="Gene3D" id="3.60.21.70">
    <property type="entry name" value="PhoD-like phosphatase"/>
    <property type="match status" value="1"/>
</dbReference>
<dbReference type="InterPro" id="IPR052900">
    <property type="entry name" value="Phospholipid_Metab_Enz"/>
</dbReference>
<dbReference type="PANTHER" id="PTHR43606:SF2">
    <property type="entry name" value="ALKALINE PHOSPHATASE FAMILY PROTEIN (AFU_ORTHOLOGUE AFUA_5G03860)"/>
    <property type="match status" value="1"/>
</dbReference>
<protein>
    <recommendedName>
        <fullName evidence="6">Alkaline phosphatase</fullName>
    </recommendedName>
</protein>
<dbReference type="RefSeq" id="WP_035918177.1">
    <property type="nucleotide sequence ID" value="NZ_AVPJ01000016.1"/>
</dbReference>
<feature type="region of interest" description="Disordered" evidence="1">
    <location>
        <begin position="576"/>
        <end position="598"/>
    </location>
</feature>
<dbReference type="Gene3D" id="2.60.40.380">
    <property type="entry name" value="Purple acid phosphatase-like, N-terminal"/>
    <property type="match status" value="1"/>
</dbReference>
<dbReference type="InterPro" id="IPR029052">
    <property type="entry name" value="Metallo-depent_PP-like"/>
</dbReference>
<evidence type="ECO:0000313" key="4">
    <source>
        <dbReference type="EMBL" id="KGN30764.1"/>
    </source>
</evidence>
<evidence type="ECO:0000259" key="3">
    <source>
        <dbReference type="Pfam" id="PF16655"/>
    </source>
</evidence>
<dbReference type="AlphaFoldDB" id="A0A0A0J236"/>
<gene>
    <name evidence="4" type="ORF">N802_06035</name>
</gene>
<dbReference type="Pfam" id="PF16655">
    <property type="entry name" value="PhoD_N"/>
    <property type="match status" value="1"/>
</dbReference>
<dbReference type="InterPro" id="IPR018946">
    <property type="entry name" value="PhoD-like_MPP"/>
</dbReference>
<evidence type="ECO:0000313" key="5">
    <source>
        <dbReference type="Proteomes" id="UP000030002"/>
    </source>
</evidence>
<dbReference type="SUPFAM" id="SSF56300">
    <property type="entry name" value="Metallo-dependent phosphatases"/>
    <property type="match status" value="1"/>
</dbReference>
<dbReference type="PROSITE" id="PS51318">
    <property type="entry name" value="TAT"/>
    <property type="match status" value="1"/>
</dbReference>
<keyword evidence="5" id="KW-1185">Reference proteome</keyword>
<organism evidence="4 5">
    <name type="scientific">Knoellia sinensis KCTC 19936</name>
    <dbReference type="NCBI Taxonomy" id="1385520"/>
    <lineage>
        <taxon>Bacteria</taxon>
        <taxon>Bacillati</taxon>
        <taxon>Actinomycetota</taxon>
        <taxon>Actinomycetes</taxon>
        <taxon>Micrococcales</taxon>
        <taxon>Intrasporangiaceae</taxon>
        <taxon>Knoellia</taxon>
    </lineage>
</organism>